<organism evidence="1 2">
    <name type="scientific">Afipia felis</name>
    <name type="common">Cat scratch disease bacillus</name>
    <dbReference type="NCBI Taxonomy" id="1035"/>
    <lineage>
        <taxon>Bacteria</taxon>
        <taxon>Pseudomonadati</taxon>
        <taxon>Pseudomonadota</taxon>
        <taxon>Alphaproteobacteria</taxon>
        <taxon>Hyphomicrobiales</taxon>
        <taxon>Nitrobacteraceae</taxon>
        <taxon>Afipia</taxon>
    </lineage>
</organism>
<protein>
    <submittedName>
        <fullName evidence="1">Uncharacterized protein</fullName>
    </submittedName>
</protein>
<evidence type="ECO:0000313" key="1">
    <source>
        <dbReference type="EMBL" id="SUU83161.1"/>
    </source>
</evidence>
<proteinExistence type="predicted"/>
<gene>
    <name evidence="1" type="ORF">NCTC12722_00323</name>
</gene>
<name>A0A380W2J0_AFIFE</name>
<dbReference type="AlphaFoldDB" id="A0A380W2J0"/>
<dbReference type="Proteomes" id="UP000254343">
    <property type="component" value="Unassembled WGS sequence"/>
</dbReference>
<evidence type="ECO:0000313" key="2">
    <source>
        <dbReference type="Proteomes" id="UP000254343"/>
    </source>
</evidence>
<reference evidence="1 2" key="1">
    <citation type="submission" date="2018-06" db="EMBL/GenBank/DDBJ databases">
        <authorList>
            <consortium name="Pathogen Informatics"/>
            <person name="Doyle S."/>
        </authorList>
    </citation>
    <scope>NUCLEOTIDE SEQUENCE [LARGE SCALE GENOMIC DNA]</scope>
    <source>
        <strain evidence="1 2">NCTC12722</strain>
    </source>
</reference>
<accession>A0A380W2J0</accession>
<sequence length="222" mass="26513">MQRQWLLLLVRYARRSNWHQIRKRRRAIRRKYHLQRQARRPNRHAKCRREIPNPTCRRRCMNRMRHRCRRNCPDRRRMNFRCADRRRRRALPRRATENSSPFAPPNILHPDDTFYKNTMCDERSFISPHAMRDFAQNNQYDDACCHTPASPLSVHCGHDTSSTDASWTLVRDERHGSNTKDGYEEPETGIARDRRIFRFAICACRASIFHDGPGRSRSAEGA</sequence>
<dbReference type="EMBL" id="UIGB01000001">
    <property type="protein sequence ID" value="SUU83161.1"/>
    <property type="molecule type" value="Genomic_DNA"/>
</dbReference>